<evidence type="ECO:0000313" key="7">
    <source>
        <dbReference type="Proteomes" id="UP000002899"/>
    </source>
</evidence>
<dbReference type="GO" id="GO:0051603">
    <property type="term" value="P:proteolysis involved in protein catabolic process"/>
    <property type="evidence" value="ECO:0007669"/>
    <property type="project" value="InterPro"/>
</dbReference>
<reference evidence="6 7" key="2">
    <citation type="journal article" date="2013" name="PLoS ONE">
        <title>Whole genome mapping and re-organization of the nuclear and mitochondrial genomes of Babesia microti isolates.</title>
        <authorList>
            <person name="Cornillot E."/>
            <person name="Dassouli A."/>
            <person name="Garg A."/>
            <person name="Pachikara N."/>
            <person name="Randazzo S."/>
            <person name="Depoix D."/>
            <person name="Carcy B."/>
            <person name="Delbecq S."/>
            <person name="Frutos R."/>
            <person name="Silva J.C."/>
            <person name="Sutton R."/>
            <person name="Krause P.J."/>
            <person name="Mamoun C.B."/>
        </authorList>
    </citation>
    <scope>NUCLEOTIDE SEQUENCE [LARGE SCALE GENOMIC DNA]</scope>
    <source>
        <strain evidence="6 7">RI</strain>
    </source>
</reference>
<sequence length="277" mass="30329">MCSVVNGCGIEYVDNISKFPNTDEVSTGTTILAMHYAGGVILAADSRTSSGQFVSNRVARKITKLLPNIYVARCGSAADTQNLSLILKYYGQVLRQQLRIFNYEPHGSNVYVRGMDVDPSHSESNTGNYQPNNPISTFSYSYKHDQECGFMGPTVNCIASIAQNLVHEYKDRLRCGLIFAGVDFTGIPDVYIVMPGGAKIKVDSFISAGSGSGYIQAFLQSNYKKDQSAEESVRLAKQAILYATKNDSMSGGLVRLVNIDTQSVQEYCFDVNTPMLN</sequence>
<dbReference type="PANTHER" id="PTHR32194">
    <property type="entry name" value="METALLOPROTEASE TLDD"/>
    <property type="match status" value="1"/>
</dbReference>
<keyword evidence="7" id="KW-1185">Reference proteome</keyword>
<dbReference type="GO" id="GO:0005634">
    <property type="term" value="C:nucleus"/>
    <property type="evidence" value="ECO:0007669"/>
    <property type="project" value="UniProtKB-SubCell"/>
</dbReference>
<evidence type="ECO:0000256" key="5">
    <source>
        <dbReference type="RuleBase" id="RU004203"/>
    </source>
</evidence>
<dbReference type="OMA" id="TFIYGYC"/>
<reference evidence="6 7" key="3">
    <citation type="journal article" date="2016" name="Sci. Rep.">
        <title>Genome-wide diversity and gene expression profiling of Babesia microti isolates identify polymorphic genes that mediate host-pathogen interactions.</title>
        <authorList>
            <person name="Silva J.C."/>
            <person name="Cornillot E."/>
            <person name="McCracken C."/>
            <person name="Usmani-Brown S."/>
            <person name="Dwivedi A."/>
            <person name="Ifeonu O.O."/>
            <person name="Crabtree J."/>
            <person name="Gotia H.T."/>
            <person name="Virji A.Z."/>
            <person name="Reynes C."/>
            <person name="Colinge J."/>
            <person name="Kumar V."/>
            <person name="Lawres L."/>
            <person name="Pazzi J.E."/>
            <person name="Pablo J.V."/>
            <person name="Hung C."/>
            <person name="Brancato J."/>
            <person name="Kumari P."/>
            <person name="Orvis J."/>
            <person name="Tretina K."/>
            <person name="Chibucos M."/>
            <person name="Ott S."/>
            <person name="Sadzewicz L."/>
            <person name="Sengamalay N."/>
            <person name="Shetty A.C."/>
            <person name="Su Q."/>
            <person name="Tallon L."/>
            <person name="Fraser C.M."/>
            <person name="Frutos R."/>
            <person name="Molina D.M."/>
            <person name="Krause P.J."/>
            <person name="Ben Mamoun C."/>
        </authorList>
    </citation>
    <scope>NUCLEOTIDE SEQUENCE [LARGE SCALE GENOMIC DNA]</scope>
    <source>
        <strain evidence="6 7">RI</strain>
    </source>
</reference>
<dbReference type="GO" id="GO:0005737">
    <property type="term" value="C:cytoplasm"/>
    <property type="evidence" value="ECO:0007669"/>
    <property type="project" value="UniProtKB-SubCell"/>
</dbReference>
<keyword evidence="1 5" id="KW-0963">Cytoplasm</keyword>
<dbReference type="RefSeq" id="XP_012648315.1">
    <property type="nucleotide sequence ID" value="XM_012792861.1"/>
</dbReference>
<name>I7IGE2_BABMR</name>
<dbReference type="VEuPathDB" id="PiroplasmaDB:BMR1_02g02760"/>
<dbReference type="InterPro" id="IPR016050">
    <property type="entry name" value="Proteasome_bsu_CS"/>
</dbReference>
<keyword evidence="5" id="KW-0539">Nucleus</keyword>
<reference evidence="6 7" key="1">
    <citation type="journal article" date="2012" name="Nucleic Acids Res.">
        <title>Sequencing of the smallest Apicomplexan genome from the human pathogen Babesia microti.</title>
        <authorList>
            <person name="Cornillot E."/>
            <person name="Hadj-Kaddour K."/>
            <person name="Dassouli A."/>
            <person name="Noel B."/>
            <person name="Ranwez V."/>
            <person name="Vacherie B."/>
            <person name="Augagneur Y."/>
            <person name="Bres V."/>
            <person name="Duclos A."/>
            <person name="Randazzo S."/>
            <person name="Carcy B."/>
            <person name="Debierre-Grockiego F."/>
            <person name="Delbecq S."/>
            <person name="Moubri-Menage K."/>
            <person name="Shams-Eldin H."/>
            <person name="Usmani-Brown S."/>
            <person name="Bringaud F."/>
            <person name="Wincker P."/>
            <person name="Vivares C.P."/>
            <person name="Schwarz R.T."/>
            <person name="Schetters T.P."/>
            <person name="Krause P.J."/>
            <person name="Gorenflot A."/>
            <person name="Berry V."/>
            <person name="Barbe V."/>
            <person name="Ben Mamoun C."/>
        </authorList>
    </citation>
    <scope>NUCLEOTIDE SEQUENCE [LARGE SCALE GENOMIC DNA]</scope>
    <source>
        <strain evidence="6 7">RI</strain>
    </source>
</reference>
<dbReference type="Pfam" id="PF00227">
    <property type="entry name" value="Proteasome"/>
    <property type="match status" value="2"/>
</dbReference>
<dbReference type="InterPro" id="IPR001353">
    <property type="entry name" value="Proteasome_sua/b"/>
</dbReference>
<dbReference type="InterPro" id="IPR029055">
    <property type="entry name" value="Ntn_hydrolases_N"/>
</dbReference>
<evidence type="ECO:0000256" key="2">
    <source>
        <dbReference type="ARBA" id="ARBA00022670"/>
    </source>
</evidence>
<evidence type="ECO:0000256" key="3">
    <source>
        <dbReference type="ARBA" id="ARBA00022801"/>
    </source>
</evidence>
<evidence type="ECO:0000256" key="1">
    <source>
        <dbReference type="ARBA" id="ARBA00022490"/>
    </source>
</evidence>
<dbReference type="EMBL" id="FO082872">
    <property type="protein sequence ID" value="CCF73706.1"/>
    <property type="molecule type" value="Genomic_DNA"/>
</dbReference>
<dbReference type="PROSITE" id="PS00854">
    <property type="entry name" value="PROTEASOME_BETA_1"/>
    <property type="match status" value="1"/>
</dbReference>
<dbReference type="AlphaFoldDB" id="I7IGE2"/>
<accession>I7IGE2</accession>
<comment type="function">
    <text evidence="5">Component of the proteasome, a multicatalytic proteinase complex which is characterized by its ability to cleave peptides with Arg, Phe, Tyr, Leu, and Glu adjacent to the leaving group at neutral or slightly basic pH. The proteasome has an ATP-dependent proteolytic activity.</text>
</comment>
<proteinExistence type="inferred from homology"/>
<dbReference type="InterPro" id="IPR023333">
    <property type="entry name" value="Proteasome_suB-type"/>
</dbReference>
<dbReference type="GO" id="GO:0008233">
    <property type="term" value="F:peptidase activity"/>
    <property type="evidence" value="ECO:0007669"/>
    <property type="project" value="UniProtKB-KW"/>
</dbReference>
<comment type="subunit">
    <text evidence="5">Component of the proteasome complex.</text>
</comment>
<keyword evidence="4 5" id="KW-0647">Proteasome</keyword>
<dbReference type="KEGG" id="bmic:BMR1_02g02760"/>
<dbReference type="Gene3D" id="3.60.20.10">
    <property type="entry name" value="Glutamine Phosphoribosylpyrophosphate, subunit 1, domain 1"/>
    <property type="match status" value="1"/>
</dbReference>
<dbReference type="GO" id="GO:0005839">
    <property type="term" value="C:proteasome core complex"/>
    <property type="evidence" value="ECO:0007669"/>
    <property type="project" value="InterPro"/>
</dbReference>
<keyword evidence="3 6" id="KW-0378">Hydrolase</keyword>
<comment type="similarity">
    <text evidence="5">Belongs to the peptidase T1B family.</text>
</comment>
<organism evidence="6 7">
    <name type="scientific">Babesia microti (strain RI)</name>
    <dbReference type="NCBI Taxonomy" id="1133968"/>
    <lineage>
        <taxon>Eukaryota</taxon>
        <taxon>Sar</taxon>
        <taxon>Alveolata</taxon>
        <taxon>Apicomplexa</taxon>
        <taxon>Aconoidasida</taxon>
        <taxon>Piroplasmida</taxon>
        <taxon>Babesiidae</taxon>
        <taxon>Babesia</taxon>
    </lineage>
</organism>
<dbReference type="OrthoDB" id="7854943at2759"/>
<evidence type="ECO:0000256" key="4">
    <source>
        <dbReference type="ARBA" id="ARBA00022942"/>
    </source>
</evidence>
<comment type="subcellular location">
    <subcellularLocation>
        <location evidence="5">Cytoplasm</location>
    </subcellularLocation>
    <subcellularLocation>
        <location evidence="5">Nucleus</location>
    </subcellularLocation>
</comment>
<keyword evidence="2" id="KW-0645">Protease</keyword>
<dbReference type="SUPFAM" id="SSF56235">
    <property type="entry name" value="N-terminal nucleophile aminohydrolases (Ntn hydrolases)"/>
    <property type="match status" value="1"/>
</dbReference>
<gene>
    <name evidence="6" type="ORF">BMR1_02g02760</name>
</gene>
<dbReference type="PANTHER" id="PTHR32194:SF0">
    <property type="entry name" value="ATP-DEPENDENT PROTEASE SUBUNIT HSLV"/>
    <property type="match status" value="1"/>
</dbReference>
<evidence type="ECO:0000313" key="6">
    <source>
        <dbReference type="EMBL" id="CCF73706.1"/>
    </source>
</evidence>
<protein>
    <recommendedName>
        <fullName evidence="5">Proteasome subunit beta</fullName>
    </recommendedName>
</protein>
<dbReference type="Proteomes" id="UP000002899">
    <property type="component" value="Chromosome II"/>
</dbReference>
<dbReference type="GeneID" id="24424334"/>